<evidence type="ECO:0000256" key="5">
    <source>
        <dbReference type="ARBA" id="ARBA00023077"/>
    </source>
</evidence>
<evidence type="ECO:0000256" key="4">
    <source>
        <dbReference type="ARBA" id="ARBA00022692"/>
    </source>
</evidence>
<dbReference type="InterPro" id="IPR037066">
    <property type="entry name" value="Plug_dom_sf"/>
</dbReference>
<evidence type="ECO:0000259" key="11">
    <source>
        <dbReference type="Pfam" id="PF00593"/>
    </source>
</evidence>
<evidence type="ECO:0000256" key="1">
    <source>
        <dbReference type="ARBA" id="ARBA00004571"/>
    </source>
</evidence>
<dbReference type="InterPro" id="IPR023997">
    <property type="entry name" value="TonB-dep_OMP_SusC/RagA_CS"/>
</dbReference>
<keyword evidence="6 8" id="KW-0472">Membrane</keyword>
<evidence type="ECO:0000256" key="2">
    <source>
        <dbReference type="ARBA" id="ARBA00022448"/>
    </source>
</evidence>
<dbReference type="Pfam" id="PF07715">
    <property type="entry name" value="Plug"/>
    <property type="match status" value="1"/>
</dbReference>
<keyword evidence="2 8" id="KW-0813">Transport</keyword>
<evidence type="ECO:0000256" key="7">
    <source>
        <dbReference type="ARBA" id="ARBA00023237"/>
    </source>
</evidence>
<feature type="domain" description="TonB-dependent receptor-like beta-barrel" evidence="11">
    <location>
        <begin position="496"/>
        <end position="893"/>
    </location>
</feature>
<keyword evidence="3 8" id="KW-1134">Transmembrane beta strand</keyword>
<evidence type="ECO:0000256" key="3">
    <source>
        <dbReference type="ARBA" id="ARBA00022452"/>
    </source>
</evidence>
<gene>
    <name evidence="13" type="ORF">H8S64_04235</name>
</gene>
<evidence type="ECO:0000256" key="6">
    <source>
        <dbReference type="ARBA" id="ARBA00023136"/>
    </source>
</evidence>
<comment type="similarity">
    <text evidence="8 9">Belongs to the TonB-dependent receptor family.</text>
</comment>
<dbReference type="Gene3D" id="2.60.40.1120">
    <property type="entry name" value="Carboxypeptidase-like, regulatory domain"/>
    <property type="match status" value="1"/>
</dbReference>
<dbReference type="RefSeq" id="WP_186975114.1">
    <property type="nucleotide sequence ID" value="NZ_JACOOH010000002.1"/>
</dbReference>
<dbReference type="Gene3D" id="2.170.130.10">
    <property type="entry name" value="TonB-dependent receptor, plug domain"/>
    <property type="match status" value="1"/>
</dbReference>
<evidence type="ECO:0000256" key="10">
    <source>
        <dbReference type="SAM" id="Phobius"/>
    </source>
</evidence>
<dbReference type="SUPFAM" id="SSF49464">
    <property type="entry name" value="Carboxypeptidase regulatory domain-like"/>
    <property type="match status" value="1"/>
</dbReference>
<evidence type="ECO:0000259" key="12">
    <source>
        <dbReference type="Pfam" id="PF07715"/>
    </source>
</evidence>
<dbReference type="InterPro" id="IPR008969">
    <property type="entry name" value="CarboxyPept-like_regulatory"/>
</dbReference>
<evidence type="ECO:0000313" key="14">
    <source>
        <dbReference type="Proteomes" id="UP000646484"/>
    </source>
</evidence>
<feature type="transmembrane region" description="Helical" evidence="10">
    <location>
        <begin position="21"/>
        <end position="38"/>
    </location>
</feature>
<evidence type="ECO:0000256" key="8">
    <source>
        <dbReference type="PROSITE-ProRule" id="PRU01360"/>
    </source>
</evidence>
<dbReference type="Pfam" id="PF13715">
    <property type="entry name" value="CarbopepD_reg_2"/>
    <property type="match status" value="1"/>
</dbReference>
<evidence type="ECO:0000256" key="9">
    <source>
        <dbReference type="RuleBase" id="RU003357"/>
    </source>
</evidence>
<comment type="subcellular location">
    <subcellularLocation>
        <location evidence="1 8">Cell outer membrane</location>
        <topology evidence="1 8">Multi-pass membrane protein</topology>
    </subcellularLocation>
</comment>
<dbReference type="InterPro" id="IPR023996">
    <property type="entry name" value="TonB-dep_OMP_SusC/RagA"/>
</dbReference>
<dbReference type="SUPFAM" id="SSF56935">
    <property type="entry name" value="Porins"/>
    <property type="match status" value="1"/>
</dbReference>
<dbReference type="NCBIfam" id="TIGR04057">
    <property type="entry name" value="SusC_RagA_signa"/>
    <property type="match status" value="1"/>
</dbReference>
<dbReference type="InterPro" id="IPR000531">
    <property type="entry name" value="Beta-barrel_TonB"/>
</dbReference>
<feature type="domain" description="TonB-dependent receptor plug" evidence="12">
    <location>
        <begin position="148"/>
        <end position="269"/>
    </location>
</feature>
<keyword evidence="7 8" id="KW-0998">Cell outer membrane</keyword>
<dbReference type="InterPro" id="IPR012910">
    <property type="entry name" value="Plug_dom"/>
</dbReference>
<dbReference type="PROSITE" id="PS52016">
    <property type="entry name" value="TONB_DEPENDENT_REC_3"/>
    <property type="match status" value="1"/>
</dbReference>
<name>A0ABR7CXC8_9BACT</name>
<reference evidence="13 14" key="1">
    <citation type="submission" date="2020-08" db="EMBL/GenBank/DDBJ databases">
        <title>Genome public.</title>
        <authorList>
            <person name="Liu C."/>
            <person name="Sun Q."/>
        </authorList>
    </citation>
    <scope>NUCLEOTIDE SEQUENCE [LARGE SCALE GENOMIC DNA]</scope>
    <source>
        <strain evidence="13 14">NSJ-56</strain>
    </source>
</reference>
<proteinExistence type="inferred from homology"/>
<keyword evidence="5 9" id="KW-0798">TonB box</keyword>
<dbReference type="Proteomes" id="UP000646484">
    <property type="component" value="Unassembled WGS sequence"/>
</dbReference>
<dbReference type="NCBIfam" id="TIGR04056">
    <property type="entry name" value="OMP_RagA_SusC"/>
    <property type="match status" value="1"/>
</dbReference>
<evidence type="ECO:0000313" key="13">
    <source>
        <dbReference type="EMBL" id="MBC5620302.1"/>
    </source>
</evidence>
<keyword evidence="14" id="KW-1185">Reference proteome</keyword>
<comment type="caution">
    <text evidence="13">The sequence shown here is derived from an EMBL/GenBank/DDBJ whole genome shotgun (WGS) entry which is preliminary data.</text>
</comment>
<keyword evidence="10" id="KW-1133">Transmembrane helix</keyword>
<organism evidence="13 14">
    <name type="scientific">Butyricimonas hominis</name>
    <dbReference type="NCBI Taxonomy" id="2763032"/>
    <lineage>
        <taxon>Bacteria</taxon>
        <taxon>Pseudomonadati</taxon>
        <taxon>Bacteroidota</taxon>
        <taxon>Bacteroidia</taxon>
        <taxon>Bacteroidales</taxon>
        <taxon>Odoribacteraceae</taxon>
        <taxon>Butyricimonas</taxon>
    </lineage>
</organism>
<dbReference type="InterPro" id="IPR036942">
    <property type="entry name" value="Beta-barrel_TonB_sf"/>
</dbReference>
<sequence>MQKDRVLKIPKTGIVPGRGKSILFFCLVIIILSARPVLSSTLVGDIDTVGTAKKEYLIKGSVFDEKGLPMPGVTVLLDSTKIGVTTDSEGAFLLRLPDPKGQLVFSFVGYKTLKVPFEAGKPITVHMKEELSRLDEVTVVAYGEQSRRNIIGAMSTVRADEIKDIPTPSLANLLQGRVAGMSVLNTSGAPGGGGIVTTIRGFNSLSVEASQRHSEPLWVIDGVPMYSFTSPITGLNTLSEIDPKDIETVQVLKDAASATIYGSRAANGVILVTTKKGRLNQKARVSLNVSKTFIFSPSLPDLIGGNKERHVRMEALKNMQQAYLDFENNTYKYPTSFKESYENGAKYNYFWNAGDGATIPLYQDSLNPFYNNSTDLFDYYFRTAKVTDANIQVSGGGESIAYNIGLGYYDETGVLRGTGFGRVKLLSNLFITPVNNMNMNLRFYLARTDRSRKSSEQNGFNFTTGSELERIPSELLETSTLYPGKGTPAFEEMIERYEGTKEKNESYRVRANFDVSYEFIKGLTFKTSVAADYSQQNLNVFQPSYLDENNESFSSGQIARAMMLLNENLLTYKHTFGEDHNIDILLGHSVQVDETNNLEGYGRKAPSDLIHYVSWYENVFDANSNRILKDFYSNREKSTMVGLFGRVNYNYMQKYFASITVRRDASSKFGENVRWATFPSYAIGYTFSEEPFMDWSRGWLDFGKIRASYGKSGKQFDQPYISHGLLTVYTPFLGYPTVQPEWLDGLANNKLTWEETDQYDLGLDFDLFDHKLNFTVDYYYRLTDKLLYNITLPGNYSGYQRQWQNAYAIVNSGIEFQVKWDIFRKEGFTWDMTFNIARNWNKLKKSNNGMDFQNFNGSENFYNNLSVIGKALNGIYVYDDKGYYNHETDIPSYYSNGRKMYLYGSDVTQFYRPGDRIIADVDGNGQINVLQPTQDDRVYGGSPLPKASGGITSSLSWKGFDLNVLFNFVISRHILNAGRDASVATRVGVTLSETTKPIFIAPEKLTFWQQAGDKSNFPVNRVEYGLSNFVTNLKSNVENVSFIKLKTITLGYTLPDVIMKPIGINARLFFSAENVFTITNYSGPDPESVDLVTGIDDFGNYPLARRLTLGLTVNF</sequence>
<dbReference type="EMBL" id="JACOOH010000002">
    <property type="protein sequence ID" value="MBC5620302.1"/>
    <property type="molecule type" value="Genomic_DNA"/>
</dbReference>
<protein>
    <submittedName>
        <fullName evidence="13">SusC/RagA family TonB-linked outer membrane protein</fullName>
    </submittedName>
</protein>
<dbReference type="Pfam" id="PF00593">
    <property type="entry name" value="TonB_dep_Rec_b-barrel"/>
    <property type="match status" value="1"/>
</dbReference>
<dbReference type="InterPro" id="IPR039426">
    <property type="entry name" value="TonB-dep_rcpt-like"/>
</dbReference>
<dbReference type="Gene3D" id="2.40.170.20">
    <property type="entry name" value="TonB-dependent receptor, beta-barrel domain"/>
    <property type="match status" value="1"/>
</dbReference>
<keyword evidence="4 8" id="KW-0812">Transmembrane</keyword>
<accession>A0ABR7CXC8</accession>